<feature type="transmembrane region" description="Helical" evidence="8">
    <location>
        <begin position="62"/>
        <end position="86"/>
    </location>
</feature>
<reference evidence="11" key="2">
    <citation type="submission" date="2018-03" db="EMBL/GenBank/DDBJ databases">
        <authorList>
            <person name="Derbyshire K."/>
            <person name="Gray T.A."/>
            <person name="Champion M."/>
        </authorList>
    </citation>
    <scope>NUCLEOTIDE SEQUENCE [LARGE SCALE GENOMIC DNA]</scope>
    <source>
        <strain evidence="11">MKD8</strain>
    </source>
</reference>
<dbReference type="GO" id="GO:0005886">
    <property type="term" value="C:plasma membrane"/>
    <property type="evidence" value="ECO:0007669"/>
    <property type="project" value="UniProtKB-SubCell"/>
</dbReference>
<evidence type="ECO:0000313" key="11">
    <source>
        <dbReference type="Proteomes" id="UP000011200"/>
    </source>
</evidence>
<keyword evidence="6 8" id="KW-1133">Transmembrane helix</keyword>
<protein>
    <submittedName>
        <fullName evidence="10">Polyamine ABC transporter permease protein</fullName>
    </submittedName>
</protein>
<evidence type="ECO:0000256" key="2">
    <source>
        <dbReference type="ARBA" id="ARBA00007069"/>
    </source>
</evidence>
<proteinExistence type="inferred from homology"/>
<dbReference type="GO" id="GO:0055085">
    <property type="term" value="P:transmembrane transport"/>
    <property type="evidence" value="ECO:0007669"/>
    <property type="project" value="InterPro"/>
</dbReference>
<gene>
    <name evidence="10" type="ORF">D806_005140</name>
</gene>
<evidence type="ECO:0000256" key="6">
    <source>
        <dbReference type="ARBA" id="ARBA00022989"/>
    </source>
</evidence>
<name>A0A2U9PID8_MYCSE</name>
<evidence type="ECO:0000256" key="8">
    <source>
        <dbReference type="RuleBase" id="RU363032"/>
    </source>
</evidence>
<feature type="transmembrane region" description="Helical" evidence="8">
    <location>
        <begin position="256"/>
        <end position="279"/>
    </location>
</feature>
<dbReference type="RefSeq" id="WP_003891857.1">
    <property type="nucleotide sequence ID" value="NZ_CP027541.1"/>
</dbReference>
<feature type="transmembrane region" description="Helical" evidence="8">
    <location>
        <begin position="98"/>
        <end position="117"/>
    </location>
</feature>
<evidence type="ECO:0000259" key="9">
    <source>
        <dbReference type="PROSITE" id="PS50928"/>
    </source>
</evidence>
<dbReference type="PANTHER" id="PTHR42929:SF5">
    <property type="entry name" value="ABC TRANSPORTER PERMEASE PROTEIN"/>
    <property type="match status" value="1"/>
</dbReference>
<evidence type="ECO:0000313" key="10">
    <source>
        <dbReference type="EMBL" id="AWT51507.1"/>
    </source>
</evidence>
<evidence type="ECO:0000256" key="5">
    <source>
        <dbReference type="ARBA" id="ARBA00022692"/>
    </source>
</evidence>
<evidence type="ECO:0000256" key="7">
    <source>
        <dbReference type="ARBA" id="ARBA00023136"/>
    </source>
</evidence>
<feature type="domain" description="ABC transmembrane type-1" evidence="9">
    <location>
        <begin position="67"/>
        <end position="272"/>
    </location>
</feature>
<dbReference type="CDD" id="cd06261">
    <property type="entry name" value="TM_PBP2"/>
    <property type="match status" value="1"/>
</dbReference>
<dbReference type="Proteomes" id="UP000011200">
    <property type="component" value="Chromosome"/>
</dbReference>
<organism evidence="10 11">
    <name type="scientific">Mycolicibacterium smegmatis (strain MKD8)</name>
    <name type="common">Mycobacterium smegmatis</name>
    <dbReference type="NCBI Taxonomy" id="1214915"/>
    <lineage>
        <taxon>Bacteria</taxon>
        <taxon>Bacillati</taxon>
        <taxon>Actinomycetota</taxon>
        <taxon>Actinomycetes</taxon>
        <taxon>Mycobacteriales</taxon>
        <taxon>Mycobacteriaceae</taxon>
        <taxon>Mycolicibacterium</taxon>
    </lineage>
</organism>
<accession>A0A2U9PID8</accession>
<dbReference type="PANTHER" id="PTHR42929">
    <property type="entry name" value="INNER MEMBRANE ABC TRANSPORTER PERMEASE PROTEIN YDCU-RELATED-RELATED"/>
    <property type="match status" value="1"/>
</dbReference>
<evidence type="ECO:0000256" key="4">
    <source>
        <dbReference type="ARBA" id="ARBA00022475"/>
    </source>
</evidence>
<keyword evidence="5 8" id="KW-0812">Transmembrane</keyword>
<comment type="subcellular location">
    <subcellularLocation>
        <location evidence="1 8">Cell membrane</location>
        <topology evidence="1 8">Multi-pass membrane protein</topology>
    </subcellularLocation>
</comment>
<feature type="transmembrane region" description="Helical" evidence="8">
    <location>
        <begin position="197"/>
        <end position="225"/>
    </location>
</feature>
<dbReference type="AlphaFoldDB" id="A0A2U9PID8"/>
<dbReference type="PROSITE" id="PS50928">
    <property type="entry name" value="ABC_TM1"/>
    <property type="match status" value="1"/>
</dbReference>
<evidence type="ECO:0000256" key="3">
    <source>
        <dbReference type="ARBA" id="ARBA00022448"/>
    </source>
</evidence>
<feature type="transmembrane region" description="Helical" evidence="8">
    <location>
        <begin position="153"/>
        <end position="176"/>
    </location>
</feature>
<dbReference type="InterPro" id="IPR000515">
    <property type="entry name" value="MetI-like"/>
</dbReference>
<sequence length="284" mass="30323">MAAAVATAIPRTSIGRRGTLLLLGVPVVFLVVFFAAPMVYMGRRSLENGGLAGYVEILSSPVYLQVLGNSFKTALLTTLSTVLLGYPLAYAIARVNGALRILLLGLVLMPFWSSLLARTFSWLALLQDTGLINTVLNNMGLIDQPLPLVRTELGVTIAMVHIMLPYFVLPLFATMVKIDRTLLRAAESLGANAFQRFYRVFLPLSMPGVGAGASLVFILSLGFYITPAVLGDPNQAMIGEVIATELQTIGFSRAGALGIALLVATLVLLAVLGAARAAYQRSNR</sequence>
<keyword evidence="4" id="KW-1003">Cell membrane</keyword>
<dbReference type="SUPFAM" id="SSF161098">
    <property type="entry name" value="MetI-like"/>
    <property type="match status" value="1"/>
</dbReference>
<reference evidence="10 11" key="1">
    <citation type="journal article" date="2013" name="Genome Announc.">
        <title>Draft genome sequence of MKD8, a conjugal recipient Mycobacterium smegmatis strain.</title>
        <authorList>
            <person name="Gray T.A."/>
            <person name="Palumbo M.J."/>
            <person name="Derbyshire K.M."/>
        </authorList>
    </citation>
    <scope>NUCLEOTIDE SEQUENCE [LARGE SCALE GENOMIC DNA]</scope>
    <source>
        <strain evidence="10 11">MKD8</strain>
    </source>
</reference>
<dbReference type="Gene3D" id="1.10.3720.10">
    <property type="entry name" value="MetI-like"/>
    <property type="match status" value="1"/>
</dbReference>
<evidence type="ECO:0000256" key="1">
    <source>
        <dbReference type="ARBA" id="ARBA00004651"/>
    </source>
</evidence>
<dbReference type="Pfam" id="PF00528">
    <property type="entry name" value="BPD_transp_1"/>
    <property type="match status" value="1"/>
</dbReference>
<dbReference type="EMBL" id="CP027541">
    <property type="protein sequence ID" value="AWT51507.1"/>
    <property type="molecule type" value="Genomic_DNA"/>
</dbReference>
<keyword evidence="3 8" id="KW-0813">Transport</keyword>
<dbReference type="InterPro" id="IPR035906">
    <property type="entry name" value="MetI-like_sf"/>
</dbReference>
<keyword evidence="7 8" id="KW-0472">Membrane</keyword>
<comment type="similarity">
    <text evidence="2">Belongs to the binding-protein-dependent transport system permease family. CysTW subfamily.</text>
</comment>
<feature type="transmembrane region" description="Helical" evidence="8">
    <location>
        <begin position="20"/>
        <end position="42"/>
    </location>
</feature>